<proteinExistence type="predicted"/>
<keyword evidence="2" id="KW-1185">Reference proteome</keyword>
<feature type="region of interest" description="Disordered" evidence="1">
    <location>
        <begin position="34"/>
        <end position="80"/>
    </location>
</feature>
<reference evidence="3" key="1">
    <citation type="submission" date="2019-12" db="UniProtKB">
        <authorList>
            <consortium name="WormBaseParasite"/>
        </authorList>
    </citation>
    <scope>IDENTIFICATION</scope>
</reference>
<protein>
    <submittedName>
        <fullName evidence="3">Uncharacterized protein</fullName>
    </submittedName>
</protein>
<dbReference type="Proteomes" id="UP000046395">
    <property type="component" value="Unassembled WGS sequence"/>
</dbReference>
<evidence type="ECO:0000256" key="1">
    <source>
        <dbReference type="SAM" id="MobiDB-lite"/>
    </source>
</evidence>
<evidence type="ECO:0000313" key="2">
    <source>
        <dbReference type="Proteomes" id="UP000046395"/>
    </source>
</evidence>
<feature type="compositionally biased region" description="Polar residues" evidence="1">
    <location>
        <begin position="34"/>
        <end position="59"/>
    </location>
</feature>
<organism evidence="2 3">
    <name type="scientific">Trichuris muris</name>
    <name type="common">Mouse whipworm</name>
    <dbReference type="NCBI Taxonomy" id="70415"/>
    <lineage>
        <taxon>Eukaryota</taxon>
        <taxon>Metazoa</taxon>
        <taxon>Ecdysozoa</taxon>
        <taxon>Nematoda</taxon>
        <taxon>Enoplea</taxon>
        <taxon>Dorylaimia</taxon>
        <taxon>Trichinellida</taxon>
        <taxon>Trichuridae</taxon>
        <taxon>Trichuris</taxon>
    </lineage>
</organism>
<dbReference type="AlphaFoldDB" id="A0A5S6Q7Y6"/>
<sequence>MTDSFSFNWLTNDDNLDERVGRFGRIQGVSTRRTRSWFSPDNTTKFPSTEPTESATNANRVRRTGQRHSDDTNNCVVNGG</sequence>
<dbReference type="WBParaSite" id="TMUE_1000003240.1">
    <property type="protein sequence ID" value="TMUE_1000003240.1"/>
    <property type="gene ID" value="WBGene00298656"/>
</dbReference>
<evidence type="ECO:0000313" key="3">
    <source>
        <dbReference type="WBParaSite" id="TMUE_1000003240.1"/>
    </source>
</evidence>
<accession>A0A5S6Q7Y6</accession>
<name>A0A5S6Q7Y6_TRIMR</name>